<dbReference type="AlphaFoldDB" id="A0A4Q9VFY7"/>
<sequence>MVLTGNDFDPKAREEHLFTVLSSNRFLKMEGIGREVPFFINPYPPAVSTDMDQIREGLKRRLENLGIRIADVNLYDLSIGILHDRGIFDQVVENEGSFDKAELLETFQGVLDPAEHLIPAITRELADGDHRVLFLSGIGEVYPYIRAHSILNNLQSAVKAIPTLLFFPGTYTQTMANGASLVLFGREDLHDDKYYRAFNILYCQGDEQ</sequence>
<dbReference type="InterPro" id="IPR014858">
    <property type="entry name" value="BrxB"/>
</dbReference>
<evidence type="ECO:0000313" key="2">
    <source>
        <dbReference type="Proteomes" id="UP000292781"/>
    </source>
</evidence>
<evidence type="ECO:0000313" key="1">
    <source>
        <dbReference type="EMBL" id="TBW32925.1"/>
    </source>
</evidence>
<comment type="caution">
    <text evidence="1">The sequence shown here is derived from an EMBL/GenBank/DDBJ whole genome shotgun (WGS) entry which is preliminary data.</text>
</comment>
<dbReference type="RefSeq" id="WP_131311643.1">
    <property type="nucleotide sequence ID" value="NZ_SJFN01000050.1"/>
</dbReference>
<dbReference type="Pfam" id="PF08747">
    <property type="entry name" value="BrxB"/>
    <property type="match status" value="1"/>
</dbReference>
<dbReference type="OrthoDB" id="1093513at2"/>
<name>A0A4Q9VFY7_9HYPH</name>
<dbReference type="Proteomes" id="UP000292781">
    <property type="component" value="Unassembled WGS sequence"/>
</dbReference>
<proteinExistence type="predicted"/>
<gene>
    <name evidence="1" type="ORF">EYW49_21265</name>
</gene>
<protein>
    <submittedName>
        <fullName evidence="1">DUF1788 domain-containing protein</fullName>
    </submittedName>
</protein>
<organism evidence="1 2">
    <name type="scientific">Siculibacillus lacustris</name>
    <dbReference type="NCBI Taxonomy" id="1549641"/>
    <lineage>
        <taxon>Bacteria</taxon>
        <taxon>Pseudomonadati</taxon>
        <taxon>Pseudomonadota</taxon>
        <taxon>Alphaproteobacteria</taxon>
        <taxon>Hyphomicrobiales</taxon>
        <taxon>Ancalomicrobiaceae</taxon>
        <taxon>Siculibacillus</taxon>
    </lineage>
</organism>
<reference evidence="1 2" key="1">
    <citation type="submission" date="2019-02" db="EMBL/GenBank/DDBJ databases">
        <title>Siculibacillus lacustris gen. nov., sp. nov., a new rosette-forming bacterium isolated from a freshwater crater lake (Lake St. Ana, Romania).</title>
        <authorList>
            <person name="Felfoldi T."/>
            <person name="Marton Z."/>
            <person name="Szabo A."/>
            <person name="Mentes A."/>
            <person name="Boka K."/>
            <person name="Marialigeti K."/>
            <person name="Mathe I."/>
            <person name="Koncz M."/>
            <person name="Schumann P."/>
            <person name="Toth E."/>
        </authorList>
    </citation>
    <scope>NUCLEOTIDE SEQUENCE [LARGE SCALE GENOMIC DNA]</scope>
    <source>
        <strain evidence="1 2">SA-279</strain>
    </source>
</reference>
<dbReference type="EMBL" id="SJFN01000050">
    <property type="protein sequence ID" value="TBW32925.1"/>
    <property type="molecule type" value="Genomic_DNA"/>
</dbReference>
<keyword evidence="2" id="KW-1185">Reference proteome</keyword>
<accession>A0A4Q9VFY7</accession>